<dbReference type="Pfam" id="PF00144">
    <property type="entry name" value="Beta-lactamase"/>
    <property type="match status" value="1"/>
</dbReference>
<dbReference type="AlphaFoldDB" id="A0A4Z0QBJ6"/>
<evidence type="ECO:0000256" key="2">
    <source>
        <dbReference type="SAM" id="SignalP"/>
    </source>
</evidence>
<dbReference type="SUPFAM" id="SSF56601">
    <property type="entry name" value="beta-lactamase/transpeptidase-like"/>
    <property type="match status" value="1"/>
</dbReference>
<evidence type="ECO:0000313" key="4">
    <source>
        <dbReference type="EMBL" id="TGE26749.1"/>
    </source>
</evidence>
<dbReference type="OrthoDB" id="9793489at2"/>
<feature type="domain" description="Beta-lactamase-related" evidence="3">
    <location>
        <begin position="31"/>
        <end position="371"/>
    </location>
</feature>
<dbReference type="Gene3D" id="3.40.710.10">
    <property type="entry name" value="DD-peptidase/beta-lactamase superfamily"/>
    <property type="match status" value="1"/>
</dbReference>
<dbReference type="EMBL" id="SRMB01000003">
    <property type="protein sequence ID" value="TGE26749.1"/>
    <property type="molecule type" value="Genomic_DNA"/>
</dbReference>
<dbReference type="PANTHER" id="PTHR46825:SF9">
    <property type="entry name" value="BETA-LACTAMASE-RELATED DOMAIN-CONTAINING PROTEIN"/>
    <property type="match status" value="1"/>
</dbReference>
<keyword evidence="2" id="KW-0732">Signal</keyword>
<evidence type="ECO:0000313" key="5">
    <source>
        <dbReference type="Proteomes" id="UP000298471"/>
    </source>
</evidence>
<evidence type="ECO:0000256" key="1">
    <source>
        <dbReference type="SAM" id="MobiDB-lite"/>
    </source>
</evidence>
<comment type="caution">
    <text evidence="4">The sequence shown here is derived from an EMBL/GenBank/DDBJ whole genome shotgun (WGS) entry which is preliminary data.</text>
</comment>
<feature type="chain" id="PRO_5021321542" description="Beta-lactamase-related domain-containing protein" evidence="2">
    <location>
        <begin position="19"/>
        <end position="593"/>
    </location>
</feature>
<dbReference type="InterPro" id="IPR012338">
    <property type="entry name" value="Beta-lactam/transpept-like"/>
</dbReference>
<accession>A0A4Z0QBJ6</accession>
<sequence length="593" mass="64568">MKKLLALFLGLLTVPALAQTGASTPQLAHCDAVIQQFMHRWKIPGASVAISRHGKLVYSRAFGYADLNRTVPMRPSHLLRVASVSKPVTATAIMKLVEAGQIELHHKAFGPEGYLQSAYYTSAIRDERIYDITVQQLLEHSAGWNRNNGTDGFSSSDPIDFPLHVADVLSAPNPVGDSTMVRFLLTKGLDFKPGARFAYSNVGYLVLGKILEKVTGQPYEAWVQGHILQPAGIYEAHLGHNLLAEKTEREAEYFSKDHRSSCYGTGKTVPAAYGSWNLEAMNAHGGWLFTARDLVRFMLATDGDSLHPDVLSPATISQMMEPSDNNRHYSKGWMVSKKVNWHTGSLDGTASCVAQTADGYTWAILLNGRANPNRFWNDLEKLGWDCVEGATTWPTQDFFPPNRNAANLKGAAAAAGTASLRWTNGNGSRRLVILKEGSPVETFPEDGTSYAPNTAFGHGSALGKGTYVVAAGPDSTVTIRNLAPNKTYYARVVEYFQNEATGQQAMYALDGNPTWQFHTPAAPSLLAKLSRTAPKKPAATTQRTGKSVSVSKAPVKKVAPAAKPATTPTGSSQSYLDRLRSRSRELLKWFAKA</sequence>
<dbReference type="Proteomes" id="UP000298471">
    <property type="component" value="Unassembled WGS sequence"/>
</dbReference>
<gene>
    <name evidence="4" type="ORF">E5K02_18420</name>
</gene>
<dbReference type="RefSeq" id="WP_135396653.1">
    <property type="nucleotide sequence ID" value="NZ_SRMB01000003.1"/>
</dbReference>
<keyword evidence="5" id="KW-1185">Reference proteome</keyword>
<organism evidence="4 5">
    <name type="scientific">Hymenobacter metallicola</name>
    <dbReference type="NCBI Taxonomy" id="2563114"/>
    <lineage>
        <taxon>Bacteria</taxon>
        <taxon>Pseudomonadati</taxon>
        <taxon>Bacteroidota</taxon>
        <taxon>Cytophagia</taxon>
        <taxon>Cytophagales</taxon>
        <taxon>Hymenobacteraceae</taxon>
        <taxon>Hymenobacter</taxon>
    </lineage>
</organism>
<evidence type="ECO:0000259" key="3">
    <source>
        <dbReference type="Pfam" id="PF00144"/>
    </source>
</evidence>
<dbReference type="InterPro" id="IPR001466">
    <property type="entry name" value="Beta-lactam-related"/>
</dbReference>
<feature type="compositionally biased region" description="Low complexity" evidence="1">
    <location>
        <begin position="545"/>
        <end position="576"/>
    </location>
</feature>
<name>A0A4Z0QBJ6_9BACT</name>
<proteinExistence type="predicted"/>
<dbReference type="PANTHER" id="PTHR46825">
    <property type="entry name" value="D-ALANYL-D-ALANINE-CARBOXYPEPTIDASE/ENDOPEPTIDASE AMPH"/>
    <property type="match status" value="1"/>
</dbReference>
<protein>
    <recommendedName>
        <fullName evidence="3">Beta-lactamase-related domain-containing protein</fullName>
    </recommendedName>
</protein>
<feature type="signal peptide" evidence="2">
    <location>
        <begin position="1"/>
        <end position="18"/>
    </location>
</feature>
<reference evidence="4 5" key="1">
    <citation type="submission" date="2019-04" db="EMBL/GenBank/DDBJ databases">
        <authorList>
            <person name="Feng G."/>
            <person name="Zhang J."/>
            <person name="Zhu H."/>
        </authorList>
    </citation>
    <scope>NUCLEOTIDE SEQUENCE [LARGE SCALE GENOMIC DNA]</scope>
    <source>
        <strain evidence="4 5">9PBR-1</strain>
    </source>
</reference>
<feature type="region of interest" description="Disordered" evidence="1">
    <location>
        <begin position="532"/>
        <end position="577"/>
    </location>
</feature>
<dbReference type="InterPro" id="IPR050491">
    <property type="entry name" value="AmpC-like"/>
</dbReference>